<reference evidence="4 5" key="1">
    <citation type="submission" date="2014-03" db="EMBL/GenBank/DDBJ databases">
        <title>Draft genome of the hookworm Oesophagostomum dentatum.</title>
        <authorList>
            <person name="Mitreva M."/>
        </authorList>
    </citation>
    <scope>NUCLEOTIDE SEQUENCE [LARGE SCALE GENOMIC DNA]</scope>
    <source>
        <strain evidence="4 5">OD-Hann</strain>
    </source>
</reference>
<organism evidence="4 5">
    <name type="scientific">Oesophagostomum dentatum</name>
    <name type="common">Nodular worm</name>
    <dbReference type="NCBI Taxonomy" id="61180"/>
    <lineage>
        <taxon>Eukaryota</taxon>
        <taxon>Metazoa</taxon>
        <taxon>Ecdysozoa</taxon>
        <taxon>Nematoda</taxon>
        <taxon>Chromadorea</taxon>
        <taxon>Rhabditida</taxon>
        <taxon>Rhabditina</taxon>
        <taxon>Rhabditomorpha</taxon>
        <taxon>Strongyloidea</taxon>
        <taxon>Strongylidae</taxon>
        <taxon>Oesophagostomum</taxon>
    </lineage>
</organism>
<dbReference type="InterPro" id="IPR007284">
    <property type="entry name" value="Ground-like_dom"/>
</dbReference>
<dbReference type="Proteomes" id="UP000053660">
    <property type="component" value="Unassembled WGS sequence"/>
</dbReference>
<dbReference type="EMBL" id="KN552386">
    <property type="protein sequence ID" value="KHJ91043.1"/>
    <property type="molecule type" value="Genomic_DNA"/>
</dbReference>
<feature type="domain" description="Ground-like" evidence="3">
    <location>
        <begin position="302"/>
        <end position="371"/>
    </location>
</feature>
<feature type="compositionally biased region" description="Basic and acidic residues" evidence="1">
    <location>
        <begin position="67"/>
        <end position="82"/>
    </location>
</feature>
<dbReference type="OrthoDB" id="5846317at2759"/>
<name>A0A0B1T0G3_OESDE</name>
<keyword evidence="2" id="KW-0732">Signal</keyword>
<evidence type="ECO:0000259" key="3">
    <source>
        <dbReference type="Pfam" id="PF04155"/>
    </source>
</evidence>
<evidence type="ECO:0000313" key="5">
    <source>
        <dbReference type="Proteomes" id="UP000053660"/>
    </source>
</evidence>
<gene>
    <name evidence="4" type="ORF">OESDEN_09099</name>
</gene>
<sequence length="387" mass="42292">MHQILLLLILIPSLGICSTVQTSLCCCGCTKEPCPQVGATCSSPQEQCKSTADLKCSDLQKLWEDSRGKENPEKNFTSEKTDTALPSQSTGTLSQVRLLTNDGLTILETGEGGKSEWREVVTNLRPAAIPAVPQLMLNPFLFQDDTILRVTKSPKLDTAKSLPVTKSVVAEMSISSSNATAEKDKPTFDKLEAMIVELQEMVRQLKQNVLLRANERSDVSLQGEAAPSLDSATDDLEKRALDDVIARMRRSFRRMADTPSPVNQIDSSVGASRVSVQSPLRYLPAHVRVSRASNDRGSGDTPNCNDARLKELIIKNIGETSQKSKRAIQKAAEAELGGTFDVICSPCEFSFVISSQKYCDGFKDQIACFAFLQPPTTLVPKGRKVPR</sequence>
<evidence type="ECO:0000256" key="1">
    <source>
        <dbReference type="SAM" id="MobiDB-lite"/>
    </source>
</evidence>
<dbReference type="AlphaFoldDB" id="A0A0B1T0G3"/>
<proteinExistence type="predicted"/>
<dbReference type="Pfam" id="PF04155">
    <property type="entry name" value="Ground-like"/>
    <property type="match status" value="1"/>
</dbReference>
<accession>A0A0B1T0G3</accession>
<evidence type="ECO:0000256" key="2">
    <source>
        <dbReference type="SAM" id="SignalP"/>
    </source>
</evidence>
<feature type="chain" id="PRO_5002065343" evidence="2">
    <location>
        <begin position="20"/>
        <end position="387"/>
    </location>
</feature>
<protein>
    <submittedName>
        <fullName evidence="4">Ground-like domain protein</fullName>
    </submittedName>
</protein>
<evidence type="ECO:0000313" key="4">
    <source>
        <dbReference type="EMBL" id="KHJ91043.1"/>
    </source>
</evidence>
<keyword evidence="5" id="KW-1185">Reference proteome</keyword>
<feature type="region of interest" description="Disordered" evidence="1">
    <location>
        <begin position="67"/>
        <end position="92"/>
    </location>
</feature>
<feature type="signal peptide" evidence="2">
    <location>
        <begin position="1"/>
        <end position="19"/>
    </location>
</feature>